<comment type="caution">
    <text evidence="5">The sequence shown here is derived from an EMBL/GenBank/DDBJ whole genome shotgun (WGS) entry which is preliminary data.</text>
</comment>
<evidence type="ECO:0000256" key="1">
    <source>
        <dbReference type="ARBA" id="ARBA00023054"/>
    </source>
</evidence>
<feature type="compositionally biased region" description="Polar residues" evidence="3">
    <location>
        <begin position="425"/>
        <end position="436"/>
    </location>
</feature>
<reference evidence="6" key="1">
    <citation type="journal article" date="2024" name="IScience">
        <title>Strigolactones Initiate the Formation of Haustorium-like Structures in Castilleja.</title>
        <authorList>
            <person name="Buerger M."/>
            <person name="Peterson D."/>
            <person name="Chory J."/>
        </authorList>
    </citation>
    <scope>NUCLEOTIDE SEQUENCE [LARGE SCALE GENOMIC DNA]</scope>
</reference>
<proteinExistence type="predicted"/>
<accession>A0ABD3BLD2</accession>
<feature type="compositionally biased region" description="Polar residues" evidence="3">
    <location>
        <begin position="520"/>
        <end position="531"/>
    </location>
</feature>
<feature type="region of interest" description="Disordered" evidence="3">
    <location>
        <begin position="494"/>
        <end position="562"/>
    </location>
</feature>
<feature type="transmembrane region" description="Helical" evidence="4">
    <location>
        <begin position="15"/>
        <end position="33"/>
    </location>
</feature>
<dbReference type="PANTHER" id="PTHR31342">
    <property type="entry name" value="PROTEIN CHUP1, CHLOROPLASTIC"/>
    <property type="match status" value="1"/>
</dbReference>
<evidence type="ECO:0000313" key="5">
    <source>
        <dbReference type="EMBL" id="KAL3618263.1"/>
    </source>
</evidence>
<feature type="region of interest" description="Disordered" evidence="3">
    <location>
        <begin position="454"/>
        <end position="473"/>
    </location>
</feature>
<protein>
    <recommendedName>
        <fullName evidence="7">Protein CHUP1, chloroplastic</fullName>
    </recommendedName>
</protein>
<keyword evidence="4" id="KW-1133">Transmembrane helix</keyword>
<feature type="region of interest" description="Disordered" evidence="3">
    <location>
        <begin position="365"/>
        <end position="441"/>
    </location>
</feature>
<keyword evidence="4" id="KW-0472">Membrane</keyword>
<evidence type="ECO:0008006" key="7">
    <source>
        <dbReference type="Google" id="ProtNLM"/>
    </source>
</evidence>
<evidence type="ECO:0000256" key="3">
    <source>
        <dbReference type="SAM" id="MobiDB-lite"/>
    </source>
</evidence>
<feature type="compositionally biased region" description="Basic and acidic residues" evidence="3">
    <location>
        <begin position="386"/>
        <end position="397"/>
    </location>
</feature>
<keyword evidence="4" id="KW-0812">Transmembrane</keyword>
<feature type="coiled-coil region" evidence="2">
    <location>
        <begin position="131"/>
        <end position="344"/>
    </location>
</feature>
<dbReference type="InterPro" id="IPR040265">
    <property type="entry name" value="CHUP1/IPGA1-like"/>
</dbReference>
<gene>
    <name evidence="5" type="ORF">CASFOL_038584</name>
</gene>
<keyword evidence="6" id="KW-1185">Reference proteome</keyword>
<sequence>MNFEFVKVLVKDRKFGVAFVISIGGIVFTLFRTKIIKPPPKSKSLQLFPGNGSQVDSRVEHGELREDDHVLQDSYLRKVPSKHSISDRSSKNIHSGERDNFLFPEFNDLVKECSPKKTRESLFPETESGKCTEHDQEIKKLRTQVKALEEREKDLEIQLLEYDGIKEHENAVTELKNQLRLNNVEVKLYNLKIESLLSNNKRLEAQLADYTNVVTELEATWGKVKMLRKKLKLEAEQNREQILALQERVMRLKDEEKKVAEISQELEMVMMERKELKEELEEMKETNQSLKLENLDLKQKLDYVQMLATTALDNEEVLELREERRRLRKQNESLQKEIEHHQTDRSKDVEELIYLRWTNDRLRHELTNHQPGPGNNPNPVKSPRPVPEDKFKKKEGSVENTPDFDFDSQASCLTDISERDDSGIDTPSVNSKTDSIPPSKPKVFAKLKKLLRGKARNRVQGQNGQKPPTLGRAVSVEDLTSKLACDFQFINSRNSSDGSSASRRSFDIPRSYSKGHKSTAWESSNCSSRTMDSLIEDDQDWSPGVQPPLPEQDDHDDTQTEAKTELLKYAEALKNCHSKKFPKTTALFG</sequence>
<feature type="compositionally biased region" description="Pro residues" evidence="3">
    <location>
        <begin position="374"/>
        <end position="385"/>
    </location>
</feature>
<dbReference type="PANTHER" id="PTHR31342:SF4">
    <property type="entry name" value="ACTIN BINDING PROTEIN FAMILY"/>
    <property type="match status" value="1"/>
</dbReference>
<keyword evidence="1 2" id="KW-0175">Coiled coil</keyword>
<evidence type="ECO:0000256" key="4">
    <source>
        <dbReference type="SAM" id="Phobius"/>
    </source>
</evidence>
<feature type="compositionally biased region" description="Low complexity" evidence="3">
    <location>
        <begin position="494"/>
        <end position="503"/>
    </location>
</feature>
<name>A0ABD3BLD2_9LAMI</name>
<organism evidence="5 6">
    <name type="scientific">Castilleja foliolosa</name>
    <dbReference type="NCBI Taxonomy" id="1961234"/>
    <lineage>
        <taxon>Eukaryota</taxon>
        <taxon>Viridiplantae</taxon>
        <taxon>Streptophyta</taxon>
        <taxon>Embryophyta</taxon>
        <taxon>Tracheophyta</taxon>
        <taxon>Spermatophyta</taxon>
        <taxon>Magnoliopsida</taxon>
        <taxon>eudicotyledons</taxon>
        <taxon>Gunneridae</taxon>
        <taxon>Pentapetalae</taxon>
        <taxon>asterids</taxon>
        <taxon>lamiids</taxon>
        <taxon>Lamiales</taxon>
        <taxon>Orobanchaceae</taxon>
        <taxon>Pedicularideae</taxon>
        <taxon>Castillejinae</taxon>
        <taxon>Castilleja</taxon>
    </lineage>
</organism>
<dbReference type="Proteomes" id="UP001632038">
    <property type="component" value="Unassembled WGS sequence"/>
</dbReference>
<dbReference type="EMBL" id="JAVIJP010000081">
    <property type="protein sequence ID" value="KAL3618263.1"/>
    <property type="molecule type" value="Genomic_DNA"/>
</dbReference>
<evidence type="ECO:0000256" key="2">
    <source>
        <dbReference type="SAM" id="Coils"/>
    </source>
</evidence>
<dbReference type="AlphaFoldDB" id="A0ABD3BLD2"/>
<evidence type="ECO:0000313" key="6">
    <source>
        <dbReference type="Proteomes" id="UP001632038"/>
    </source>
</evidence>